<feature type="transmembrane region" description="Helical" evidence="8">
    <location>
        <begin position="43"/>
        <end position="66"/>
    </location>
</feature>
<evidence type="ECO:0000256" key="8">
    <source>
        <dbReference type="SAM" id="Phobius"/>
    </source>
</evidence>
<dbReference type="GO" id="GO:0042121">
    <property type="term" value="P:alginic acid biosynthetic process"/>
    <property type="evidence" value="ECO:0007669"/>
    <property type="project" value="InterPro"/>
</dbReference>
<feature type="transmembrane region" description="Helical" evidence="8">
    <location>
        <begin position="443"/>
        <end position="467"/>
    </location>
</feature>
<evidence type="ECO:0000256" key="7">
    <source>
        <dbReference type="PIRNR" id="PIRNR016636"/>
    </source>
</evidence>
<dbReference type="InterPro" id="IPR024194">
    <property type="entry name" value="Ac/AlaTfrase_AlgI/DltB"/>
</dbReference>
<dbReference type="RefSeq" id="WP_114005211.1">
    <property type="nucleotide sequence ID" value="NZ_QGDC01000005.1"/>
</dbReference>
<evidence type="ECO:0000313" key="10">
    <source>
        <dbReference type="Proteomes" id="UP000253209"/>
    </source>
</evidence>
<feature type="transmembrane region" description="Helical" evidence="8">
    <location>
        <begin position="6"/>
        <end position="22"/>
    </location>
</feature>
<reference evidence="9 10" key="1">
    <citation type="submission" date="2018-05" db="EMBL/GenBank/DDBJ databases">
        <title>Mucilaginibacter hurinus sp. nov., isolated from briquette warehouse soil.</title>
        <authorList>
            <person name="Choi L."/>
        </authorList>
    </citation>
    <scope>NUCLEOTIDE SEQUENCE [LARGE SCALE GENOMIC DNA]</scope>
    <source>
        <strain evidence="9 10">ZR32</strain>
    </source>
</reference>
<dbReference type="PIRSF" id="PIRSF500217">
    <property type="entry name" value="AlgI"/>
    <property type="match status" value="1"/>
</dbReference>
<organism evidence="9 10">
    <name type="scientific">Mucilaginibacter hurinus</name>
    <dbReference type="NCBI Taxonomy" id="2201324"/>
    <lineage>
        <taxon>Bacteria</taxon>
        <taxon>Pseudomonadati</taxon>
        <taxon>Bacteroidota</taxon>
        <taxon>Sphingobacteriia</taxon>
        <taxon>Sphingobacteriales</taxon>
        <taxon>Sphingobacteriaceae</taxon>
        <taxon>Mucilaginibacter</taxon>
    </lineage>
</organism>
<dbReference type="InterPro" id="IPR028362">
    <property type="entry name" value="AlgI"/>
</dbReference>
<proteinExistence type="inferred from homology"/>
<accession>A0A367GPA8</accession>
<feature type="transmembrane region" description="Helical" evidence="8">
    <location>
        <begin position="369"/>
        <end position="385"/>
    </location>
</feature>
<keyword evidence="4 8" id="KW-0812">Transmembrane</keyword>
<dbReference type="Pfam" id="PF03062">
    <property type="entry name" value="MBOAT"/>
    <property type="match status" value="1"/>
</dbReference>
<keyword evidence="7" id="KW-0012">Acyltransferase</keyword>
<gene>
    <name evidence="9" type="ORF">DJ568_10420</name>
</gene>
<dbReference type="InterPro" id="IPR051085">
    <property type="entry name" value="MB_O-acyltransferase"/>
</dbReference>
<feature type="transmembrane region" description="Helical" evidence="8">
    <location>
        <begin position="116"/>
        <end position="132"/>
    </location>
</feature>
<sequence>MVFNSYSFAIFLPIFFTIYFLLRNSLKYQNYFILLSSLVFYGYWDYRFLGLLIFNCVVGYYFGLWMGKESDPKKRSNLMFWAVVINLGLLFYFKYFNFFIGSFNQMAETFGYKPDITTLNIILPIGISFYTFHSLSYLFDINQEKLEPTKDFVAYAGFVCFFPQLVAGPISRAADMLPKFLHKRTVDGERMTRGISQMTLGFFKKMAVADTIAVMVDESYKNVHVISDFQILLAAIFYAFQIYCDFSGYSDIALGLGKIFGIEFKVNFNRPFMSKSVTEFWQRWHISLSTWLNDYLFTPLVIAFRNLDKLGVALALFITFFLSGLWHGAGWNFIIFGVLYGIAMIYEFYTRKKRKKIAKKLPQWLNDYLSMFFVFVYAVFTWIFFRSQTFGDAIYIVQHIFMMDSFQLLNLFVIGKIIYLVSLVIFIDIYFFNYYEKNNYATFFINIFLLINTLLFATFGGNAFIYFQF</sequence>
<evidence type="ECO:0000313" key="9">
    <source>
        <dbReference type="EMBL" id="RCH54885.1"/>
    </source>
</evidence>
<evidence type="ECO:0000256" key="5">
    <source>
        <dbReference type="ARBA" id="ARBA00022989"/>
    </source>
</evidence>
<keyword evidence="7" id="KW-0808">Transferase</keyword>
<feature type="transmembrane region" description="Helical" evidence="8">
    <location>
        <begin position="405"/>
        <end position="431"/>
    </location>
</feature>
<keyword evidence="5 8" id="KW-1133">Transmembrane helix</keyword>
<evidence type="ECO:0000256" key="6">
    <source>
        <dbReference type="ARBA" id="ARBA00023136"/>
    </source>
</evidence>
<comment type="similarity">
    <text evidence="2 7">Belongs to the membrane-bound acyltransferase family.</text>
</comment>
<feature type="transmembrane region" description="Helical" evidence="8">
    <location>
        <begin position="78"/>
        <end position="95"/>
    </location>
</feature>
<evidence type="ECO:0000256" key="4">
    <source>
        <dbReference type="ARBA" id="ARBA00022692"/>
    </source>
</evidence>
<protein>
    <submittedName>
        <fullName evidence="9">MBOAT family protein</fullName>
    </submittedName>
</protein>
<evidence type="ECO:0000256" key="2">
    <source>
        <dbReference type="ARBA" id="ARBA00010323"/>
    </source>
</evidence>
<dbReference type="InterPro" id="IPR004299">
    <property type="entry name" value="MBOAT_fam"/>
</dbReference>
<dbReference type="PANTHER" id="PTHR13285">
    <property type="entry name" value="ACYLTRANSFERASE"/>
    <property type="match status" value="1"/>
</dbReference>
<comment type="caution">
    <text evidence="9">The sequence shown here is derived from an EMBL/GenBank/DDBJ whole genome shotgun (WGS) entry which is preliminary data.</text>
</comment>
<keyword evidence="10" id="KW-1185">Reference proteome</keyword>
<dbReference type="GO" id="GO:0005886">
    <property type="term" value="C:plasma membrane"/>
    <property type="evidence" value="ECO:0007669"/>
    <property type="project" value="UniProtKB-SubCell"/>
</dbReference>
<dbReference type="Proteomes" id="UP000253209">
    <property type="component" value="Unassembled WGS sequence"/>
</dbReference>
<dbReference type="PIRSF" id="PIRSF016636">
    <property type="entry name" value="AlgI_DltB"/>
    <property type="match status" value="1"/>
</dbReference>
<feature type="transmembrane region" description="Helical" evidence="8">
    <location>
        <begin position="152"/>
        <end position="174"/>
    </location>
</feature>
<feature type="transmembrane region" description="Helical" evidence="8">
    <location>
        <begin position="310"/>
        <end position="327"/>
    </location>
</feature>
<dbReference type="PANTHER" id="PTHR13285:SF18">
    <property type="entry name" value="PROTEIN-CYSTEINE N-PALMITOYLTRANSFERASE RASP"/>
    <property type="match status" value="1"/>
</dbReference>
<dbReference type="GO" id="GO:0016746">
    <property type="term" value="F:acyltransferase activity"/>
    <property type="evidence" value="ECO:0007669"/>
    <property type="project" value="UniProtKB-KW"/>
</dbReference>
<evidence type="ECO:0000256" key="1">
    <source>
        <dbReference type="ARBA" id="ARBA00004651"/>
    </source>
</evidence>
<keyword evidence="6 7" id="KW-0472">Membrane</keyword>
<dbReference type="EMBL" id="QGDC01000005">
    <property type="protein sequence ID" value="RCH54885.1"/>
    <property type="molecule type" value="Genomic_DNA"/>
</dbReference>
<name>A0A367GPA8_9SPHI</name>
<comment type="subcellular location">
    <subcellularLocation>
        <location evidence="1">Cell membrane</location>
        <topology evidence="1">Multi-pass membrane protein</topology>
    </subcellularLocation>
</comment>
<dbReference type="AlphaFoldDB" id="A0A367GPA8"/>
<evidence type="ECO:0000256" key="3">
    <source>
        <dbReference type="ARBA" id="ARBA00022475"/>
    </source>
</evidence>
<feature type="transmembrane region" description="Helical" evidence="8">
    <location>
        <begin position="333"/>
        <end position="349"/>
    </location>
</feature>
<keyword evidence="3 7" id="KW-1003">Cell membrane</keyword>